<reference evidence="3" key="3">
    <citation type="submission" date="2023-05" db="EMBL/GenBank/DDBJ databases">
        <authorList>
            <person name="Smith C.H."/>
        </authorList>
    </citation>
    <scope>NUCLEOTIDE SEQUENCE</scope>
    <source>
        <strain evidence="3">CHS0354</strain>
        <tissue evidence="3">Mantle</tissue>
    </source>
</reference>
<gene>
    <name evidence="3" type="ORF">CHS0354_003509</name>
</gene>
<name>A0AAE0W3X8_9BIVA</name>
<dbReference type="CDD" id="cd19857">
    <property type="entry name" value="DSRM_STAU_rpt1"/>
    <property type="match status" value="1"/>
</dbReference>
<evidence type="ECO:0000313" key="4">
    <source>
        <dbReference type="Proteomes" id="UP001195483"/>
    </source>
</evidence>
<comment type="caution">
    <text evidence="3">The sequence shown here is derived from an EMBL/GenBank/DDBJ whole genome shotgun (WGS) entry which is preliminary data.</text>
</comment>
<dbReference type="GO" id="GO:0043025">
    <property type="term" value="C:neuronal cell body"/>
    <property type="evidence" value="ECO:0007669"/>
    <property type="project" value="TreeGrafter"/>
</dbReference>
<dbReference type="PANTHER" id="PTHR46054">
    <property type="entry name" value="MATERNAL EFFECT PROTEIN STAUFEN"/>
    <property type="match status" value="1"/>
</dbReference>
<evidence type="ECO:0000313" key="3">
    <source>
        <dbReference type="EMBL" id="KAK3600571.1"/>
    </source>
</evidence>
<dbReference type="GO" id="GO:0035418">
    <property type="term" value="P:protein localization to synapse"/>
    <property type="evidence" value="ECO:0007669"/>
    <property type="project" value="TreeGrafter"/>
</dbReference>
<dbReference type="GO" id="GO:0007281">
    <property type="term" value="P:germ cell development"/>
    <property type="evidence" value="ECO:0007669"/>
    <property type="project" value="TreeGrafter"/>
</dbReference>
<dbReference type="Proteomes" id="UP001195483">
    <property type="component" value="Unassembled WGS sequence"/>
</dbReference>
<dbReference type="EMBL" id="JAEAOA010000275">
    <property type="protein sequence ID" value="KAK3600571.1"/>
    <property type="molecule type" value="Genomic_DNA"/>
</dbReference>
<organism evidence="3 4">
    <name type="scientific">Potamilus streckersoni</name>
    <dbReference type="NCBI Taxonomy" id="2493646"/>
    <lineage>
        <taxon>Eukaryota</taxon>
        <taxon>Metazoa</taxon>
        <taxon>Spiralia</taxon>
        <taxon>Lophotrochozoa</taxon>
        <taxon>Mollusca</taxon>
        <taxon>Bivalvia</taxon>
        <taxon>Autobranchia</taxon>
        <taxon>Heteroconchia</taxon>
        <taxon>Palaeoheterodonta</taxon>
        <taxon>Unionida</taxon>
        <taxon>Unionoidea</taxon>
        <taxon>Unionidae</taxon>
        <taxon>Ambleminae</taxon>
        <taxon>Lampsilini</taxon>
        <taxon>Potamilus</taxon>
    </lineage>
</organism>
<dbReference type="GO" id="GO:0003725">
    <property type="term" value="F:double-stranded RNA binding"/>
    <property type="evidence" value="ECO:0007669"/>
    <property type="project" value="TreeGrafter"/>
</dbReference>
<dbReference type="GO" id="GO:0008298">
    <property type="term" value="P:intracellular mRNA localization"/>
    <property type="evidence" value="ECO:0007669"/>
    <property type="project" value="TreeGrafter"/>
</dbReference>
<dbReference type="GO" id="GO:0010494">
    <property type="term" value="C:cytoplasmic stress granule"/>
    <property type="evidence" value="ECO:0007669"/>
    <property type="project" value="TreeGrafter"/>
</dbReference>
<dbReference type="SMART" id="SM00358">
    <property type="entry name" value="DSRM"/>
    <property type="match status" value="1"/>
</dbReference>
<dbReference type="InterPro" id="IPR014720">
    <property type="entry name" value="dsRBD_dom"/>
</dbReference>
<dbReference type="Pfam" id="PF00035">
    <property type="entry name" value="dsrm"/>
    <property type="match status" value="1"/>
</dbReference>
<dbReference type="GO" id="GO:0003729">
    <property type="term" value="F:mRNA binding"/>
    <property type="evidence" value="ECO:0007669"/>
    <property type="project" value="TreeGrafter"/>
</dbReference>
<accession>A0AAE0W3X8</accession>
<proteinExistence type="predicted"/>
<dbReference type="InterPro" id="IPR051740">
    <property type="entry name" value="DRBM-containing_protein"/>
</dbReference>
<dbReference type="PANTHER" id="PTHR46054:SF3">
    <property type="entry name" value="MATERNAL EFFECT PROTEIN STAUFEN"/>
    <property type="match status" value="1"/>
</dbReference>
<dbReference type="PROSITE" id="PS50137">
    <property type="entry name" value="DS_RBD"/>
    <property type="match status" value="1"/>
</dbReference>
<evidence type="ECO:0000256" key="1">
    <source>
        <dbReference type="PROSITE-ProRule" id="PRU00266"/>
    </source>
</evidence>
<keyword evidence="4" id="KW-1185">Reference proteome</keyword>
<evidence type="ECO:0000259" key="2">
    <source>
        <dbReference type="PROSITE" id="PS50137"/>
    </source>
</evidence>
<sequence>MQGNKSQIIKINHQYMLVDEQGPAHKKTFYVKLQLGENEDYSASGPSIKKAQHAAAKMALEKTSYKHPPPNQNRYGMRLNAFAMKRGEEAICTNLDNRLSPFPQQQQHYDYRGYYNQRYG</sequence>
<protein>
    <recommendedName>
        <fullName evidence="2">DRBM domain-containing protein</fullName>
    </recommendedName>
</protein>
<dbReference type="SUPFAM" id="SSF54768">
    <property type="entry name" value="dsRNA-binding domain-like"/>
    <property type="match status" value="1"/>
</dbReference>
<reference evidence="3" key="2">
    <citation type="journal article" date="2021" name="Genome Biol. Evol.">
        <title>Developing a high-quality reference genome for a parasitic bivalve with doubly uniparental inheritance (Bivalvia: Unionida).</title>
        <authorList>
            <person name="Smith C.H."/>
        </authorList>
    </citation>
    <scope>NUCLEOTIDE SEQUENCE</scope>
    <source>
        <strain evidence="3">CHS0354</strain>
        <tissue evidence="3">Mantle</tissue>
    </source>
</reference>
<dbReference type="GO" id="GO:0098964">
    <property type="term" value="P:anterograde dendritic transport of messenger ribonucleoprotein complex"/>
    <property type="evidence" value="ECO:0007669"/>
    <property type="project" value="TreeGrafter"/>
</dbReference>
<dbReference type="GO" id="GO:0005886">
    <property type="term" value="C:plasma membrane"/>
    <property type="evidence" value="ECO:0007669"/>
    <property type="project" value="TreeGrafter"/>
</dbReference>
<feature type="domain" description="DRBM" evidence="2">
    <location>
        <begin position="1"/>
        <end position="65"/>
    </location>
</feature>
<dbReference type="Gene3D" id="3.30.160.20">
    <property type="match status" value="1"/>
</dbReference>
<dbReference type="AlphaFoldDB" id="A0AAE0W3X8"/>
<reference evidence="3" key="1">
    <citation type="journal article" date="2021" name="Genome Biol. Evol.">
        <title>A High-Quality Reference Genome for a Parasitic Bivalve with Doubly Uniparental Inheritance (Bivalvia: Unionida).</title>
        <authorList>
            <person name="Smith C.H."/>
        </authorList>
    </citation>
    <scope>NUCLEOTIDE SEQUENCE</scope>
    <source>
        <strain evidence="3">CHS0354</strain>
    </source>
</reference>
<keyword evidence="1" id="KW-0694">RNA-binding</keyword>
<dbReference type="GO" id="GO:0032839">
    <property type="term" value="C:dendrite cytoplasm"/>
    <property type="evidence" value="ECO:0007669"/>
    <property type="project" value="GOC"/>
</dbReference>